<evidence type="ECO:0000313" key="4">
    <source>
        <dbReference type="Proteomes" id="UP000235162"/>
    </source>
</evidence>
<dbReference type="RefSeq" id="WP_084200118.1">
    <property type="nucleotide sequence ID" value="NZ_BMYL01000001.1"/>
</dbReference>
<dbReference type="PANTHER" id="PTHR36919:SF2">
    <property type="entry name" value="BLL6627 PROTEIN"/>
    <property type="match status" value="1"/>
</dbReference>
<protein>
    <submittedName>
        <fullName evidence="3">DUF2147 domain-containing protein</fullName>
    </submittedName>
</protein>
<dbReference type="EMBL" id="PKUR01000001">
    <property type="protein sequence ID" value="PLW87877.1"/>
    <property type="molecule type" value="Genomic_DNA"/>
</dbReference>
<dbReference type="PANTHER" id="PTHR36919">
    <property type="entry name" value="BLR1215 PROTEIN"/>
    <property type="match status" value="1"/>
</dbReference>
<feature type="signal peptide" evidence="1">
    <location>
        <begin position="1"/>
        <end position="19"/>
    </location>
</feature>
<gene>
    <name evidence="3" type="ORF">C0029_04730</name>
</gene>
<dbReference type="Pfam" id="PF09917">
    <property type="entry name" value="DUF2147"/>
    <property type="match status" value="1"/>
</dbReference>
<accession>A0AAP8MI23</accession>
<keyword evidence="4" id="KW-1185">Reference proteome</keyword>
<evidence type="ECO:0000313" key="3">
    <source>
        <dbReference type="EMBL" id="PLW87877.1"/>
    </source>
</evidence>
<evidence type="ECO:0000256" key="1">
    <source>
        <dbReference type="SAM" id="SignalP"/>
    </source>
</evidence>
<keyword evidence="1" id="KW-0732">Signal</keyword>
<dbReference type="Proteomes" id="UP000235162">
    <property type="component" value="Unassembled WGS sequence"/>
</dbReference>
<dbReference type="Gene3D" id="2.40.128.520">
    <property type="match status" value="1"/>
</dbReference>
<dbReference type="AlphaFoldDB" id="A0AAP8MI23"/>
<comment type="caution">
    <text evidence="3">The sequence shown here is derived from an EMBL/GenBank/DDBJ whole genome shotgun (WGS) entry which is preliminary data.</text>
</comment>
<evidence type="ECO:0000259" key="2">
    <source>
        <dbReference type="Pfam" id="PF09917"/>
    </source>
</evidence>
<dbReference type="InterPro" id="IPR019223">
    <property type="entry name" value="DUF2147"/>
</dbReference>
<sequence length="131" mass="14203">MRKLVSILLLSTLAPTAMAASADGIWRTEANAENAFLEVTVGPCESDNSKTCGVITRALTEDGVADDYPHLGRVMIADMKDKGDGEYAGGRIWDPERDKEFKSTMVRSGNKLTVEGCVAFLCDGQTWTLVE</sequence>
<feature type="chain" id="PRO_5042944543" evidence="1">
    <location>
        <begin position="20"/>
        <end position="131"/>
    </location>
</feature>
<feature type="domain" description="DUF2147" evidence="2">
    <location>
        <begin position="24"/>
        <end position="128"/>
    </location>
</feature>
<dbReference type="KEGG" id="hja:BST95_13455"/>
<reference evidence="3 4" key="1">
    <citation type="submission" date="2018-01" db="EMBL/GenBank/DDBJ databases">
        <title>The draft genome sequence of Halioglobus japonicus S1-36.</title>
        <authorList>
            <person name="Du Z.-J."/>
            <person name="Shi M.-J."/>
        </authorList>
    </citation>
    <scope>NUCLEOTIDE SEQUENCE [LARGE SCALE GENOMIC DNA]</scope>
    <source>
        <strain evidence="3 4">S1-36</strain>
    </source>
</reference>
<proteinExistence type="predicted"/>
<name>A0AAP8MI23_9GAMM</name>
<organism evidence="3 4">
    <name type="scientific">Halioglobus japonicus</name>
    <dbReference type="NCBI Taxonomy" id="930805"/>
    <lineage>
        <taxon>Bacteria</taxon>
        <taxon>Pseudomonadati</taxon>
        <taxon>Pseudomonadota</taxon>
        <taxon>Gammaproteobacteria</taxon>
        <taxon>Cellvibrionales</taxon>
        <taxon>Halieaceae</taxon>
        <taxon>Halioglobus</taxon>
    </lineage>
</organism>